<dbReference type="InterPro" id="IPR023213">
    <property type="entry name" value="CAT-like_dom_sf"/>
</dbReference>
<dbReference type="PANTHER" id="PTHR45527:SF1">
    <property type="entry name" value="FATTY ACID SYNTHASE"/>
    <property type="match status" value="1"/>
</dbReference>
<dbReference type="GO" id="GO:0044550">
    <property type="term" value="P:secondary metabolite biosynthetic process"/>
    <property type="evidence" value="ECO:0007669"/>
    <property type="project" value="TreeGrafter"/>
</dbReference>
<dbReference type="GO" id="GO:0005737">
    <property type="term" value="C:cytoplasm"/>
    <property type="evidence" value="ECO:0007669"/>
    <property type="project" value="TreeGrafter"/>
</dbReference>
<dbReference type="SUPFAM" id="SSF52777">
    <property type="entry name" value="CoA-dependent acyltransferases"/>
    <property type="match status" value="2"/>
</dbReference>
<name>A0A1C4XHX3_9ACTN</name>
<dbReference type="SUPFAM" id="SSF56801">
    <property type="entry name" value="Acetyl-CoA synthetase-like"/>
    <property type="match status" value="1"/>
</dbReference>
<feature type="domain" description="AMP-dependent synthetase/ligase" evidence="1">
    <location>
        <begin position="465"/>
        <end position="509"/>
    </location>
</feature>
<protein>
    <submittedName>
        <fullName evidence="3">AMP-binding enzyme</fullName>
    </submittedName>
</protein>
<dbReference type="GO" id="GO:0008610">
    <property type="term" value="P:lipid biosynthetic process"/>
    <property type="evidence" value="ECO:0007669"/>
    <property type="project" value="UniProtKB-ARBA"/>
</dbReference>
<dbReference type="GO" id="GO:0003824">
    <property type="term" value="F:catalytic activity"/>
    <property type="evidence" value="ECO:0007669"/>
    <property type="project" value="InterPro"/>
</dbReference>
<organism evidence="3 4">
    <name type="scientific">Micromonospora haikouensis</name>
    <dbReference type="NCBI Taxonomy" id="686309"/>
    <lineage>
        <taxon>Bacteria</taxon>
        <taxon>Bacillati</taxon>
        <taxon>Actinomycetota</taxon>
        <taxon>Actinomycetes</taxon>
        <taxon>Micromonosporales</taxon>
        <taxon>Micromonosporaceae</taxon>
        <taxon>Micromonospora</taxon>
    </lineage>
</organism>
<dbReference type="CDD" id="cd19543">
    <property type="entry name" value="DCL_NRPS"/>
    <property type="match status" value="1"/>
</dbReference>
<dbReference type="Pfam" id="PF00668">
    <property type="entry name" value="Condensation"/>
    <property type="match status" value="1"/>
</dbReference>
<sequence>MGAVVTTTATPAAGQATGIADVLPLTPLQEGLLFHTQLAADGPDVYTGQLTIALDGPVDAARLRAAGQALLDRWPNLRVAFRRRRNGQAVAVVPRSVQLPWAALSLSEEELAGFLDTDLATRFDPATAPLLRMTLVQLGPERHRLVVTHHHLLLDGWSVPLLLDELVALYRGGPLPEPADFRAYLHWTAAQDRPAAETAWREALAGLDAPTLLAGRPPASAVVPDRLVRDLPAELTRRLTALGRARGLTLNTLVQGAWGIVVGALTGRDDVVVGATVAGRPPDLPGADTMIGLLINTIPVRIDLAPGVPVATMLRRLQDGQARLMDHQHLGLAEIQRLAGHGELFDTLTVFENYPLGESLPALADDVRVTDATVRDCAHYPLTLTARPGDQLRLDLEHRPDLIDSAAAGTLLDRLTLVLSRICETPDAPLAAVDVLTPTERDRVLEGWNDTAAPLPATSITGLLHEQATRTPTAVALVAGGRSWTFADLDDWSSRLAGVLRERGVGRGSV</sequence>
<feature type="non-terminal residue" evidence="3">
    <location>
        <position position="510"/>
    </location>
</feature>
<dbReference type="EMBL" id="FMCW01000025">
    <property type="protein sequence ID" value="SCF08006.1"/>
    <property type="molecule type" value="Genomic_DNA"/>
</dbReference>
<evidence type="ECO:0000259" key="1">
    <source>
        <dbReference type="Pfam" id="PF00501"/>
    </source>
</evidence>
<proteinExistence type="predicted"/>
<feature type="domain" description="Condensation" evidence="2">
    <location>
        <begin position="20"/>
        <end position="442"/>
    </location>
</feature>
<dbReference type="AlphaFoldDB" id="A0A1C4XHX3"/>
<dbReference type="InterPro" id="IPR000873">
    <property type="entry name" value="AMP-dep_synth/lig_dom"/>
</dbReference>
<dbReference type="GO" id="GO:0031177">
    <property type="term" value="F:phosphopantetheine binding"/>
    <property type="evidence" value="ECO:0007669"/>
    <property type="project" value="TreeGrafter"/>
</dbReference>
<evidence type="ECO:0000313" key="4">
    <source>
        <dbReference type="Proteomes" id="UP000199375"/>
    </source>
</evidence>
<dbReference type="Gene3D" id="3.40.50.12780">
    <property type="entry name" value="N-terminal domain of ligase-like"/>
    <property type="match status" value="1"/>
</dbReference>
<dbReference type="Proteomes" id="UP000199375">
    <property type="component" value="Unassembled WGS sequence"/>
</dbReference>
<accession>A0A1C4XHX3</accession>
<dbReference type="Gene3D" id="3.30.559.10">
    <property type="entry name" value="Chloramphenicol acetyltransferase-like domain"/>
    <property type="match status" value="1"/>
</dbReference>
<gene>
    <name evidence="3" type="ORF">GA0070558_12580</name>
</gene>
<reference evidence="3 4" key="1">
    <citation type="submission" date="2016-06" db="EMBL/GenBank/DDBJ databases">
        <authorList>
            <person name="Kjaerup R.B."/>
            <person name="Dalgaard T.S."/>
            <person name="Juul-Madsen H.R."/>
        </authorList>
    </citation>
    <scope>NUCLEOTIDE SEQUENCE [LARGE SCALE GENOMIC DNA]</scope>
    <source>
        <strain evidence="3 4">DSM 45626</strain>
    </source>
</reference>
<evidence type="ECO:0000259" key="2">
    <source>
        <dbReference type="Pfam" id="PF00668"/>
    </source>
</evidence>
<dbReference type="GO" id="GO:0043041">
    <property type="term" value="P:amino acid activation for nonribosomal peptide biosynthetic process"/>
    <property type="evidence" value="ECO:0007669"/>
    <property type="project" value="TreeGrafter"/>
</dbReference>
<evidence type="ECO:0000313" key="3">
    <source>
        <dbReference type="EMBL" id="SCF08006.1"/>
    </source>
</evidence>
<dbReference type="PANTHER" id="PTHR45527">
    <property type="entry name" value="NONRIBOSOMAL PEPTIDE SYNTHETASE"/>
    <property type="match status" value="1"/>
</dbReference>
<dbReference type="InterPro" id="IPR001242">
    <property type="entry name" value="Condensation_dom"/>
</dbReference>
<dbReference type="Gene3D" id="3.30.559.30">
    <property type="entry name" value="Nonribosomal peptide synthetase, condensation domain"/>
    <property type="match status" value="1"/>
</dbReference>
<dbReference type="Pfam" id="PF00501">
    <property type="entry name" value="AMP-binding"/>
    <property type="match status" value="1"/>
</dbReference>
<dbReference type="InterPro" id="IPR042099">
    <property type="entry name" value="ANL_N_sf"/>
</dbReference>